<sequence length="102" mass="10730">TSRERRTRWTINPPGGIPECSSGKVSEPTAVTPPGLHSGIHCSVAPGSLLHLPCPALPRCPPCSVPAMSSDAGICLPGSVPCDVGTYGGRNWRREIQKCEKV</sequence>
<accession>A0ABN9B172</accession>
<feature type="non-terminal residue" evidence="2">
    <location>
        <position position="102"/>
    </location>
</feature>
<feature type="non-terminal residue" evidence="2">
    <location>
        <position position="1"/>
    </location>
</feature>
<protein>
    <submittedName>
        <fullName evidence="2">Uncharacterized protein</fullName>
    </submittedName>
</protein>
<proteinExistence type="predicted"/>
<gene>
    <name evidence="2" type="ORF">SPARVUS_LOCUS1924725</name>
</gene>
<name>A0ABN9B172_9NEOB</name>
<evidence type="ECO:0000313" key="2">
    <source>
        <dbReference type="EMBL" id="CAI9541468.1"/>
    </source>
</evidence>
<reference evidence="2" key="1">
    <citation type="submission" date="2023-05" db="EMBL/GenBank/DDBJ databases">
        <authorList>
            <person name="Stuckert A."/>
        </authorList>
    </citation>
    <scope>NUCLEOTIDE SEQUENCE</scope>
</reference>
<evidence type="ECO:0000313" key="3">
    <source>
        <dbReference type="Proteomes" id="UP001162483"/>
    </source>
</evidence>
<dbReference type="EMBL" id="CATNWA010001912">
    <property type="protein sequence ID" value="CAI9541468.1"/>
    <property type="molecule type" value="Genomic_DNA"/>
</dbReference>
<organism evidence="2 3">
    <name type="scientific">Staurois parvus</name>
    <dbReference type="NCBI Taxonomy" id="386267"/>
    <lineage>
        <taxon>Eukaryota</taxon>
        <taxon>Metazoa</taxon>
        <taxon>Chordata</taxon>
        <taxon>Craniata</taxon>
        <taxon>Vertebrata</taxon>
        <taxon>Euteleostomi</taxon>
        <taxon>Amphibia</taxon>
        <taxon>Batrachia</taxon>
        <taxon>Anura</taxon>
        <taxon>Neobatrachia</taxon>
        <taxon>Ranoidea</taxon>
        <taxon>Ranidae</taxon>
        <taxon>Staurois</taxon>
    </lineage>
</organism>
<feature type="region of interest" description="Disordered" evidence="1">
    <location>
        <begin position="1"/>
        <end position="29"/>
    </location>
</feature>
<keyword evidence="3" id="KW-1185">Reference proteome</keyword>
<dbReference type="Proteomes" id="UP001162483">
    <property type="component" value="Unassembled WGS sequence"/>
</dbReference>
<comment type="caution">
    <text evidence="2">The sequence shown here is derived from an EMBL/GenBank/DDBJ whole genome shotgun (WGS) entry which is preliminary data.</text>
</comment>
<evidence type="ECO:0000256" key="1">
    <source>
        <dbReference type="SAM" id="MobiDB-lite"/>
    </source>
</evidence>